<dbReference type="AlphaFoldDB" id="A0A2J6SUZ4"/>
<name>A0A2J6SUZ4_9HELO</name>
<organism evidence="4 5">
    <name type="scientific">Hyaloscypha bicolor E</name>
    <dbReference type="NCBI Taxonomy" id="1095630"/>
    <lineage>
        <taxon>Eukaryota</taxon>
        <taxon>Fungi</taxon>
        <taxon>Dikarya</taxon>
        <taxon>Ascomycota</taxon>
        <taxon>Pezizomycotina</taxon>
        <taxon>Leotiomycetes</taxon>
        <taxon>Helotiales</taxon>
        <taxon>Hyaloscyphaceae</taxon>
        <taxon>Hyaloscypha</taxon>
        <taxon>Hyaloscypha bicolor</taxon>
    </lineage>
</organism>
<dbReference type="EMBL" id="KZ613859">
    <property type="protein sequence ID" value="PMD54592.1"/>
    <property type="molecule type" value="Genomic_DNA"/>
</dbReference>
<proteinExistence type="inferred from homology"/>
<comment type="similarity">
    <text evidence="1">Belongs to the LovG family.</text>
</comment>
<dbReference type="OrthoDB" id="414698at2759"/>
<accession>A0A2J6SUZ4</accession>
<evidence type="ECO:0000256" key="1">
    <source>
        <dbReference type="ARBA" id="ARBA00005863"/>
    </source>
</evidence>
<evidence type="ECO:0000256" key="2">
    <source>
        <dbReference type="ARBA" id="ARBA00022801"/>
    </source>
</evidence>
<dbReference type="InParanoid" id="A0A2J6SUZ4"/>
<reference evidence="4 5" key="1">
    <citation type="submission" date="2016-04" db="EMBL/GenBank/DDBJ databases">
        <title>A degradative enzymes factory behind the ericoid mycorrhizal symbiosis.</title>
        <authorList>
            <consortium name="DOE Joint Genome Institute"/>
            <person name="Martino E."/>
            <person name="Morin E."/>
            <person name="Grelet G."/>
            <person name="Kuo A."/>
            <person name="Kohler A."/>
            <person name="Daghino S."/>
            <person name="Barry K."/>
            <person name="Choi C."/>
            <person name="Cichocki N."/>
            <person name="Clum A."/>
            <person name="Copeland A."/>
            <person name="Hainaut M."/>
            <person name="Haridas S."/>
            <person name="Labutti K."/>
            <person name="Lindquist E."/>
            <person name="Lipzen A."/>
            <person name="Khouja H.-R."/>
            <person name="Murat C."/>
            <person name="Ohm R."/>
            <person name="Olson A."/>
            <person name="Spatafora J."/>
            <person name="Veneault-Fourrey C."/>
            <person name="Henrissat B."/>
            <person name="Grigoriev I."/>
            <person name="Martin F."/>
            <person name="Perotto S."/>
        </authorList>
    </citation>
    <scope>NUCLEOTIDE SEQUENCE [LARGE SCALE GENOMIC DNA]</scope>
    <source>
        <strain evidence="4 5">E</strain>
    </source>
</reference>
<sequence>MAQQPGFANANTPTSLPSILCLHGAGTNSAIFNVQTIRLQRALSSKFNFIFLDAPFPGPPGPGVLPVFDSCEPFLRWTRSPGDSNLPEETKTLISTLCKETEFVGVLGFSQGAKLAAGLLLEQQVRGRKGFRFGVLLMAVSPPLVSGLSDEQRATKIAVPSVVVLGKEDPWRDEGRRLYDEFWEKGKANLLELEVGHRLPDLEAENKMVVDEILRLYRETGEGT</sequence>
<dbReference type="PANTHER" id="PTHR48070">
    <property type="entry name" value="ESTERASE OVCA2"/>
    <property type="match status" value="1"/>
</dbReference>
<dbReference type="InterPro" id="IPR005645">
    <property type="entry name" value="FSH-like_dom"/>
</dbReference>
<gene>
    <name evidence="4" type="ORF">K444DRAFT_539430</name>
</gene>
<dbReference type="RefSeq" id="XP_024731496.1">
    <property type="nucleotide sequence ID" value="XM_024875628.1"/>
</dbReference>
<feature type="domain" description="Serine hydrolase" evidence="3">
    <location>
        <begin position="18"/>
        <end position="206"/>
    </location>
</feature>
<dbReference type="InterPro" id="IPR050593">
    <property type="entry name" value="LovG"/>
</dbReference>
<protein>
    <recommendedName>
        <fullName evidence="3">Serine hydrolase domain-containing protein</fullName>
    </recommendedName>
</protein>
<evidence type="ECO:0000313" key="5">
    <source>
        <dbReference type="Proteomes" id="UP000235371"/>
    </source>
</evidence>
<dbReference type="GO" id="GO:0005634">
    <property type="term" value="C:nucleus"/>
    <property type="evidence" value="ECO:0007669"/>
    <property type="project" value="TreeGrafter"/>
</dbReference>
<dbReference type="Gene3D" id="3.40.50.1820">
    <property type="entry name" value="alpha/beta hydrolase"/>
    <property type="match status" value="1"/>
</dbReference>
<dbReference type="GO" id="GO:0005737">
    <property type="term" value="C:cytoplasm"/>
    <property type="evidence" value="ECO:0007669"/>
    <property type="project" value="TreeGrafter"/>
</dbReference>
<evidence type="ECO:0000259" key="3">
    <source>
        <dbReference type="Pfam" id="PF03959"/>
    </source>
</evidence>
<dbReference type="Pfam" id="PF03959">
    <property type="entry name" value="FSH1"/>
    <property type="match status" value="1"/>
</dbReference>
<evidence type="ECO:0000313" key="4">
    <source>
        <dbReference type="EMBL" id="PMD54592.1"/>
    </source>
</evidence>
<dbReference type="GO" id="GO:0016787">
    <property type="term" value="F:hydrolase activity"/>
    <property type="evidence" value="ECO:0007669"/>
    <property type="project" value="UniProtKB-KW"/>
</dbReference>
<dbReference type="GO" id="GO:0044550">
    <property type="term" value="P:secondary metabolite biosynthetic process"/>
    <property type="evidence" value="ECO:0007669"/>
    <property type="project" value="TreeGrafter"/>
</dbReference>
<dbReference type="InterPro" id="IPR029058">
    <property type="entry name" value="AB_hydrolase_fold"/>
</dbReference>
<dbReference type="Proteomes" id="UP000235371">
    <property type="component" value="Unassembled WGS sequence"/>
</dbReference>
<dbReference type="PANTHER" id="PTHR48070:SF3">
    <property type="entry name" value="ESTERASE DBAE-RELATED"/>
    <property type="match status" value="1"/>
</dbReference>
<dbReference type="GeneID" id="36583707"/>
<dbReference type="SUPFAM" id="SSF53474">
    <property type="entry name" value="alpha/beta-Hydrolases"/>
    <property type="match status" value="1"/>
</dbReference>
<keyword evidence="2" id="KW-0378">Hydrolase</keyword>
<keyword evidence="5" id="KW-1185">Reference proteome</keyword>